<name>A0AAE4CMU1_9ACTN</name>
<dbReference type="EMBL" id="JAVDXW010000001">
    <property type="protein sequence ID" value="MDR7303219.1"/>
    <property type="molecule type" value="Genomic_DNA"/>
</dbReference>
<proteinExistence type="predicted"/>
<protein>
    <submittedName>
        <fullName evidence="1">Uncharacterized protein</fullName>
    </submittedName>
</protein>
<comment type="caution">
    <text evidence="1">The sequence shown here is derived from an EMBL/GenBank/DDBJ whole genome shotgun (WGS) entry which is preliminary data.</text>
</comment>
<organism evidence="1 2">
    <name type="scientific">Haloactinomyces albus</name>
    <dbReference type="NCBI Taxonomy" id="1352928"/>
    <lineage>
        <taxon>Bacteria</taxon>
        <taxon>Bacillati</taxon>
        <taxon>Actinomycetota</taxon>
        <taxon>Actinomycetes</taxon>
        <taxon>Actinopolysporales</taxon>
        <taxon>Actinopolysporaceae</taxon>
        <taxon>Haloactinomyces</taxon>
    </lineage>
</organism>
<gene>
    <name evidence="1" type="ORF">JOF55_003400</name>
</gene>
<sequence length="138" mass="14907">MGPDQGVPTAQRLVTLADVDDQAGDRVSVSAFHAVELVDGSRVLLLDDRGWGSSATWAASSVADIRETTRTVVGPYEPPEGRSYEAEEALHWASLQQIAQRQGFAVDAHELSRLPHDVVLTERLRARVGRGPGLHASD</sequence>
<accession>A0AAE4CMU1</accession>
<evidence type="ECO:0000313" key="2">
    <source>
        <dbReference type="Proteomes" id="UP001180845"/>
    </source>
</evidence>
<dbReference type="Proteomes" id="UP001180845">
    <property type="component" value="Unassembled WGS sequence"/>
</dbReference>
<evidence type="ECO:0000313" key="1">
    <source>
        <dbReference type="EMBL" id="MDR7303219.1"/>
    </source>
</evidence>
<dbReference type="AlphaFoldDB" id="A0AAE4CMU1"/>
<dbReference type="RefSeq" id="WP_310275381.1">
    <property type="nucleotide sequence ID" value="NZ_JAVDXW010000001.1"/>
</dbReference>
<reference evidence="1" key="1">
    <citation type="submission" date="2023-07" db="EMBL/GenBank/DDBJ databases">
        <title>Sequencing the genomes of 1000 actinobacteria strains.</title>
        <authorList>
            <person name="Klenk H.-P."/>
        </authorList>
    </citation>
    <scope>NUCLEOTIDE SEQUENCE</scope>
    <source>
        <strain evidence="1">DSM 45977</strain>
    </source>
</reference>
<keyword evidence="2" id="KW-1185">Reference proteome</keyword>